<reference evidence="1 2" key="1">
    <citation type="submission" date="2017-10" db="EMBL/GenBank/DDBJ databases">
        <title>The draft genome sequence of Lewinella nigricans NBRC 102662.</title>
        <authorList>
            <person name="Wang K."/>
        </authorList>
    </citation>
    <scope>NUCLEOTIDE SEQUENCE [LARGE SCALE GENOMIC DNA]</scope>
    <source>
        <strain evidence="1 2">NBRC 102662</strain>
    </source>
</reference>
<dbReference type="Gene3D" id="2.40.70.10">
    <property type="entry name" value="Acid Proteases"/>
    <property type="match status" value="2"/>
</dbReference>
<evidence type="ECO:0000313" key="2">
    <source>
        <dbReference type="Proteomes" id="UP000223913"/>
    </source>
</evidence>
<dbReference type="InterPro" id="IPR021109">
    <property type="entry name" value="Peptidase_aspartic_dom_sf"/>
</dbReference>
<organism evidence="1 2">
    <name type="scientific">Flavilitoribacter nigricans (strain ATCC 23147 / DSM 23189 / NBRC 102662 / NCIMB 1420 / SS-2)</name>
    <name type="common">Lewinella nigricans</name>
    <dbReference type="NCBI Taxonomy" id="1122177"/>
    <lineage>
        <taxon>Bacteria</taxon>
        <taxon>Pseudomonadati</taxon>
        <taxon>Bacteroidota</taxon>
        <taxon>Saprospiria</taxon>
        <taxon>Saprospirales</taxon>
        <taxon>Lewinellaceae</taxon>
        <taxon>Flavilitoribacter</taxon>
    </lineage>
</organism>
<sequence>MLILPGAISSQDIEFAVLPFNRVGNLIYVEAIVDEQSGYFLIDTGYRGVLLNKTYYDGMPTDLHLQGSNGIGGRLEYKNVDLRLGLLNVENIDANVADLSKLTQSIGIPLHGMIGSTFFQDFELMIDYRNNNVVLIKLDRNGEKTVELPTIVAPTDTLSFHFKGHLPVISVHIGGREFHLGIDTGAAANLFRSDSWSKLEEFVWDEREQFLRGLGTMRRKTKSGMLSEVHFEDIPFRSMRTLFGNIGHINRDLAGPNLDGIVGYEFLHQYTMAFNYRKQELYLWRVEPIEDAAEVDYTADNRDK</sequence>
<gene>
    <name evidence="1" type="ORF">CRP01_27760</name>
</gene>
<keyword evidence="2" id="KW-1185">Reference proteome</keyword>
<evidence type="ECO:0000313" key="1">
    <source>
        <dbReference type="EMBL" id="PHN03194.1"/>
    </source>
</evidence>
<evidence type="ECO:0008006" key="3">
    <source>
        <dbReference type="Google" id="ProtNLM"/>
    </source>
</evidence>
<accession>A0A2D0N3W1</accession>
<proteinExistence type="predicted"/>
<comment type="caution">
    <text evidence="1">The sequence shown here is derived from an EMBL/GenBank/DDBJ whole genome shotgun (WGS) entry which is preliminary data.</text>
</comment>
<name>A0A2D0N3W1_FLAN2</name>
<protein>
    <recommendedName>
        <fullName evidence="3">Aspartyl protease</fullName>
    </recommendedName>
</protein>
<dbReference type="SUPFAM" id="SSF50630">
    <property type="entry name" value="Acid proteases"/>
    <property type="match status" value="1"/>
</dbReference>
<dbReference type="AlphaFoldDB" id="A0A2D0N3W1"/>
<dbReference type="EMBL" id="PDUD01000033">
    <property type="protein sequence ID" value="PHN03194.1"/>
    <property type="molecule type" value="Genomic_DNA"/>
</dbReference>
<dbReference type="Proteomes" id="UP000223913">
    <property type="component" value="Unassembled WGS sequence"/>
</dbReference>